<feature type="transmembrane region" description="Helical" evidence="5">
    <location>
        <begin position="29"/>
        <end position="50"/>
    </location>
</feature>
<dbReference type="RefSeq" id="XP_005788246.1">
    <property type="nucleotide sequence ID" value="XM_005788189.1"/>
</dbReference>
<organism evidence="7 8">
    <name type="scientific">Emiliania huxleyi (strain CCMP1516)</name>
    <dbReference type="NCBI Taxonomy" id="280463"/>
    <lineage>
        <taxon>Eukaryota</taxon>
        <taxon>Haptista</taxon>
        <taxon>Haptophyta</taxon>
        <taxon>Prymnesiophyceae</taxon>
        <taxon>Isochrysidales</taxon>
        <taxon>Noelaerhabdaceae</taxon>
        <taxon>Emiliania</taxon>
    </lineage>
</organism>
<dbReference type="RefSeq" id="XP_005786981.1">
    <property type="nucleotide sequence ID" value="XM_005786924.1"/>
</dbReference>
<dbReference type="EnsemblProtists" id="EOD35817">
    <property type="protein sequence ID" value="EOD35817"/>
    <property type="gene ID" value="EMIHUDRAFT_45929"/>
</dbReference>
<keyword evidence="4 5" id="KW-0472">Membrane</keyword>
<feature type="transmembrane region" description="Helical" evidence="5">
    <location>
        <begin position="140"/>
        <end position="157"/>
    </location>
</feature>
<reference evidence="8" key="1">
    <citation type="journal article" date="2013" name="Nature">
        <title>Pan genome of the phytoplankton Emiliania underpins its global distribution.</title>
        <authorList>
            <person name="Read B.A."/>
            <person name="Kegel J."/>
            <person name="Klute M.J."/>
            <person name="Kuo A."/>
            <person name="Lefebvre S.C."/>
            <person name="Maumus F."/>
            <person name="Mayer C."/>
            <person name="Miller J."/>
            <person name="Monier A."/>
            <person name="Salamov A."/>
            <person name="Young J."/>
            <person name="Aguilar M."/>
            <person name="Claverie J.M."/>
            <person name="Frickenhaus S."/>
            <person name="Gonzalez K."/>
            <person name="Herman E.K."/>
            <person name="Lin Y.C."/>
            <person name="Napier J."/>
            <person name="Ogata H."/>
            <person name="Sarno A.F."/>
            <person name="Shmutz J."/>
            <person name="Schroeder D."/>
            <person name="de Vargas C."/>
            <person name="Verret F."/>
            <person name="von Dassow P."/>
            <person name="Valentin K."/>
            <person name="Van de Peer Y."/>
            <person name="Wheeler G."/>
            <person name="Dacks J.B."/>
            <person name="Delwiche C.F."/>
            <person name="Dyhrman S.T."/>
            <person name="Glockner G."/>
            <person name="John U."/>
            <person name="Richards T."/>
            <person name="Worden A.Z."/>
            <person name="Zhang X."/>
            <person name="Grigoriev I.V."/>
            <person name="Allen A.E."/>
            <person name="Bidle K."/>
            <person name="Borodovsky M."/>
            <person name="Bowler C."/>
            <person name="Brownlee C."/>
            <person name="Cock J.M."/>
            <person name="Elias M."/>
            <person name="Gladyshev V.N."/>
            <person name="Groth M."/>
            <person name="Guda C."/>
            <person name="Hadaegh A."/>
            <person name="Iglesias-Rodriguez M.D."/>
            <person name="Jenkins J."/>
            <person name="Jones B.M."/>
            <person name="Lawson T."/>
            <person name="Leese F."/>
            <person name="Lindquist E."/>
            <person name="Lobanov A."/>
            <person name="Lomsadze A."/>
            <person name="Malik S.B."/>
            <person name="Marsh M.E."/>
            <person name="Mackinder L."/>
            <person name="Mock T."/>
            <person name="Mueller-Roeber B."/>
            <person name="Pagarete A."/>
            <person name="Parker M."/>
            <person name="Probert I."/>
            <person name="Quesneville H."/>
            <person name="Raines C."/>
            <person name="Rensing S.A."/>
            <person name="Riano-Pachon D.M."/>
            <person name="Richier S."/>
            <person name="Rokitta S."/>
            <person name="Shiraiwa Y."/>
            <person name="Soanes D.M."/>
            <person name="van der Giezen M."/>
            <person name="Wahlund T.M."/>
            <person name="Williams B."/>
            <person name="Wilson W."/>
            <person name="Wolfe G."/>
            <person name="Wurch L.L."/>
        </authorList>
    </citation>
    <scope>NUCLEOTIDE SEQUENCE</scope>
</reference>
<feature type="transmembrane region" description="Helical" evidence="5">
    <location>
        <begin position="178"/>
        <end position="196"/>
    </location>
</feature>
<keyword evidence="2 5" id="KW-0812">Transmembrane</keyword>
<dbReference type="PaxDb" id="2903-EOD34552"/>
<evidence type="ECO:0000256" key="2">
    <source>
        <dbReference type="ARBA" id="ARBA00022692"/>
    </source>
</evidence>
<dbReference type="AlphaFoldDB" id="A0A0D3KJ82"/>
<name>A0A0D3KJ82_EMIH1</name>
<dbReference type="InterPro" id="IPR037185">
    <property type="entry name" value="EmrE-like"/>
</dbReference>
<feature type="transmembrane region" description="Helical" evidence="5">
    <location>
        <begin position="271"/>
        <end position="289"/>
    </location>
</feature>
<accession>A0A0D3KJ82</accession>
<evidence type="ECO:0000256" key="5">
    <source>
        <dbReference type="SAM" id="Phobius"/>
    </source>
</evidence>
<evidence type="ECO:0000313" key="7">
    <source>
        <dbReference type="EnsemblProtists" id="EOD35817"/>
    </source>
</evidence>
<dbReference type="EnsemblProtists" id="EOD34552">
    <property type="protein sequence ID" value="EOD34552"/>
    <property type="gene ID" value="EMIHUDRAFT_43702"/>
</dbReference>
<comment type="subcellular location">
    <subcellularLocation>
        <location evidence="1">Membrane</location>
        <topology evidence="1">Multi-pass membrane protein</topology>
    </subcellularLocation>
</comment>
<proteinExistence type="predicted"/>
<keyword evidence="3 5" id="KW-1133">Transmembrane helix</keyword>
<dbReference type="PANTHER" id="PTHR11132">
    <property type="entry name" value="SOLUTE CARRIER FAMILY 35"/>
    <property type="match status" value="1"/>
</dbReference>
<feature type="transmembrane region" description="Helical" evidence="5">
    <location>
        <begin position="246"/>
        <end position="265"/>
    </location>
</feature>
<dbReference type="GO" id="GO:0016020">
    <property type="term" value="C:membrane"/>
    <property type="evidence" value="ECO:0007669"/>
    <property type="project" value="UniProtKB-SubCell"/>
</dbReference>
<evidence type="ECO:0000256" key="1">
    <source>
        <dbReference type="ARBA" id="ARBA00004141"/>
    </source>
</evidence>
<sequence length="291" mass="31303">LSAVVAFMAASAGMMIVNKLVMRGSHLPITIVIIQMLFTVVTIVVVPGMRRAIRFGSARDVWRWTRAVPPLFALMLSTSMLALDHATMGAFIVVRNLAPVPALLSEAFIDRSLKIDLQTMLAMALSLAGVILYARNDLHSSPLGFLFMGINLCAAVLERLVQRTLIALDPIDVSKQGMMMINNGVGALLLVPLALSPTRFGELGHVHEIAAFDARQWALLLLSCINGVAISYAAIHLQKFVSASTLMVLANSNKFAVVAFGIFVLGESRSWQAVLGCVVALSGGVWYASAR</sequence>
<evidence type="ECO:0000259" key="6">
    <source>
        <dbReference type="Pfam" id="PF03151"/>
    </source>
</evidence>
<feature type="transmembrane region" description="Helical" evidence="5">
    <location>
        <begin position="115"/>
        <end position="134"/>
    </location>
</feature>
<keyword evidence="8" id="KW-1185">Reference proteome</keyword>
<dbReference type="InterPro" id="IPR004853">
    <property type="entry name" value="Sugar_P_trans_dom"/>
</dbReference>
<dbReference type="HOGENOM" id="CLU_958444_0_0_1"/>
<reference evidence="7" key="2">
    <citation type="submission" date="2024-10" db="UniProtKB">
        <authorList>
            <consortium name="EnsemblProtists"/>
        </authorList>
    </citation>
    <scope>IDENTIFICATION</scope>
</reference>
<feature type="transmembrane region" description="Helical" evidence="5">
    <location>
        <begin position="216"/>
        <end position="234"/>
    </location>
</feature>
<dbReference type="SUPFAM" id="SSF103481">
    <property type="entry name" value="Multidrug resistance efflux transporter EmrE"/>
    <property type="match status" value="2"/>
</dbReference>
<dbReference type="InterPro" id="IPR050186">
    <property type="entry name" value="TPT_transporter"/>
</dbReference>
<dbReference type="GeneID" id="17281089"/>
<dbReference type="Pfam" id="PF03151">
    <property type="entry name" value="TPT"/>
    <property type="match status" value="1"/>
</dbReference>
<dbReference type="GeneID" id="17279823"/>
<evidence type="ECO:0000256" key="4">
    <source>
        <dbReference type="ARBA" id="ARBA00023136"/>
    </source>
</evidence>
<dbReference type="Proteomes" id="UP000013827">
    <property type="component" value="Unassembled WGS sequence"/>
</dbReference>
<dbReference type="OMA" id="TIGLNTC"/>
<dbReference type="KEGG" id="ehx:EMIHUDRAFT_45929"/>
<feature type="domain" description="Sugar phosphate transporter" evidence="6">
    <location>
        <begin position="9"/>
        <end position="287"/>
    </location>
</feature>
<evidence type="ECO:0000313" key="8">
    <source>
        <dbReference type="Proteomes" id="UP000013827"/>
    </source>
</evidence>
<dbReference type="KEGG" id="ehx:EMIHUDRAFT_43702"/>
<feature type="transmembrane region" description="Helical" evidence="5">
    <location>
        <begin position="70"/>
        <end position="94"/>
    </location>
</feature>
<dbReference type="eggNOG" id="ENOG502SVD9">
    <property type="taxonomic scope" value="Eukaryota"/>
</dbReference>
<evidence type="ECO:0000256" key="3">
    <source>
        <dbReference type="ARBA" id="ARBA00022989"/>
    </source>
</evidence>
<protein>
    <recommendedName>
        <fullName evidence="6">Sugar phosphate transporter domain-containing protein</fullName>
    </recommendedName>
</protein>